<organism evidence="1 2">
    <name type="scientific">Austropuccinia psidii MF-1</name>
    <dbReference type="NCBI Taxonomy" id="1389203"/>
    <lineage>
        <taxon>Eukaryota</taxon>
        <taxon>Fungi</taxon>
        <taxon>Dikarya</taxon>
        <taxon>Basidiomycota</taxon>
        <taxon>Pucciniomycotina</taxon>
        <taxon>Pucciniomycetes</taxon>
        <taxon>Pucciniales</taxon>
        <taxon>Sphaerophragmiaceae</taxon>
        <taxon>Austropuccinia</taxon>
    </lineage>
</organism>
<evidence type="ECO:0000313" key="1">
    <source>
        <dbReference type="EMBL" id="MBW0468259.1"/>
    </source>
</evidence>
<reference evidence="1" key="1">
    <citation type="submission" date="2021-03" db="EMBL/GenBank/DDBJ databases">
        <title>Draft genome sequence of rust myrtle Austropuccinia psidii MF-1, a brazilian biotype.</title>
        <authorList>
            <person name="Quecine M.C."/>
            <person name="Pachon D.M.R."/>
            <person name="Bonatelli M.L."/>
            <person name="Correr F.H."/>
            <person name="Franceschini L.M."/>
            <person name="Leite T.F."/>
            <person name="Margarido G.R.A."/>
            <person name="Almeida C.A."/>
            <person name="Ferrarezi J.A."/>
            <person name="Labate C.A."/>
        </authorList>
    </citation>
    <scope>NUCLEOTIDE SEQUENCE</scope>
    <source>
        <strain evidence="1">MF-1</strain>
    </source>
</reference>
<dbReference type="Proteomes" id="UP000765509">
    <property type="component" value="Unassembled WGS sequence"/>
</dbReference>
<sequence>MRNLRDMLAKLPEDSAIKSDPAYLKKKEMIYYFIVGHLNNGNYDRFVSEEDEEPAKLWDTIKENYASSYGEKLSHVLANYSA</sequence>
<accession>A0A9Q3BN08</accession>
<dbReference type="AlphaFoldDB" id="A0A9Q3BN08"/>
<comment type="caution">
    <text evidence="1">The sequence shown here is derived from an EMBL/GenBank/DDBJ whole genome shotgun (WGS) entry which is preliminary data.</text>
</comment>
<gene>
    <name evidence="1" type="ORF">O181_007974</name>
</gene>
<keyword evidence="2" id="KW-1185">Reference proteome</keyword>
<proteinExistence type="predicted"/>
<name>A0A9Q3BN08_9BASI</name>
<protein>
    <submittedName>
        <fullName evidence="1">Uncharacterized protein</fullName>
    </submittedName>
</protein>
<evidence type="ECO:0000313" key="2">
    <source>
        <dbReference type="Proteomes" id="UP000765509"/>
    </source>
</evidence>
<dbReference type="OrthoDB" id="2518764at2759"/>
<dbReference type="EMBL" id="AVOT02001813">
    <property type="protein sequence ID" value="MBW0468259.1"/>
    <property type="molecule type" value="Genomic_DNA"/>
</dbReference>